<comment type="caution">
    <text evidence="3">The sequence shown here is derived from an EMBL/GenBank/DDBJ whole genome shotgun (WGS) entry which is preliminary data.</text>
</comment>
<evidence type="ECO:0000256" key="1">
    <source>
        <dbReference type="SAM" id="MobiDB-lite"/>
    </source>
</evidence>
<keyword evidence="2" id="KW-0732">Signal</keyword>
<name>A0A759YQJ6_SALER</name>
<dbReference type="AlphaFoldDB" id="A0A759YQJ6"/>
<dbReference type="EMBL" id="DAAXRP010000035">
    <property type="protein sequence ID" value="HAG2284918.1"/>
    <property type="molecule type" value="Genomic_DNA"/>
</dbReference>
<evidence type="ECO:0000256" key="2">
    <source>
        <dbReference type="SAM" id="SignalP"/>
    </source>
</evidence>
<evidence type="ECO:0008006" key="4">
    <source>
        <dbReference type="Google" id="ProtNLM"/>
    </source>
</evidence>
<accession>A0A759YQJ6</accession>
<sequence>MQKINLILTALFLTSFCLNAAAETPVSNASGPAPLPATSGQPPDEAAVPPGSATVTAPVTAGQDQIVRALQDDIVFERQKRQLSNELALEKLRAELQKVRGESRPAVTMPVTPPSVAMPVREEQHVSVPQAAPPTVVLVSQVAGVSRVGISVNGQLRFVGRQEKFAANGKKYQLVSEKNRLVAREVK</sequence>
<protein>
    <recommendedName>
        <fullName evidence="4">LngG</fullName>
    </recommendedName>
</protein>
<feature type="region of interest" description="Disordered" evidence="1">
    <location>
        <begin position="31"/>
        <end position="54"/>
    </location>
</feature>
<organism evidence="3">
    <name type="scientific">Salmonella enterica</name>
    <name type="common">Salmonella choleraesuis</name>
    <dbReference type="NCBI Taxonomy" id="28901"/>
    <lineage>
        <taxon>Bacteria</taxon>
        <taxon>Pseudomonadati</taxon>
        <taxon>Pseudomonadota</taxon>
        <taxon>Gammaproteobacteria</taxon>
        <taxon>Enterobacterales</taxon>
        <taxon>Enterobacteriaceae</taxon>
        <taxon>Salmonella</taxon>
    </lineage>
</organism>
<gene>
    <name evidence="3" type="ORF">G8W61_005328</name>
</gene>
<reference evidence="3" key="2">
    <citation type="submission" date="2020-02" db="EMBL/GenBank/DDBJ databases">
        <authorList>
            <consortium name="NCBI Pathogen Detection Project"/>
        </authorList>
    </citation>
    <scope>NUCLEOTIDE SEQUENCE</scope>
    <source>
        <strain evidence="3">MA.CK_94/00001630</strain>
    </source>
</reference>
<evidence type="ECO:0000313" key="3">
    <source>
        <dbReference type="EMBL" id="HAG2284918.1"/>
    </source>
</evidence>
<proteinExistence type="predicted"/>
<feature type="signal peptide" evidence="2">
    <location>
        <begin position="1"/>
        <end position="20"/>
    </location>
</feature>
<feature type="chain" id="PRO_5028466643" description="LngG" evidence="2">
    <location>
        <begin position="21"/>
        <end position="187"/>
    </location>
</feature>
<reference evidence="3" key="1">
    <citation type="journal article" date="2018" name="Genome Biol.">
        <title>SKESA: strategic k-mer extension for scrupulous assemblies.</title>
        <authorList>
            <person name="Souvorov A."/>
            <person name="Agarwala R."/>
            <person name="Lipman D.J."/>
        </authorList>
    </citation>
    <scope>NUCLEOTIDE SEQUENCE</scope>
    <source>
        <strain evidence="3">MA.CK_94/00001630</strain>
    </source>
</reference>